<dbReference type="EMBL" id="RBNI01012045">
    <property type="protein sequence ID" value="RUP42949.1"/>
    <property type="molecule type" value="Genomic_DNA"/>
</dbReference>
<evidence type="ECO:0000313" key="2">
    <source>
        <dbReference type="Proteomes" id="UP000268093"/>
    </source>
</evidence>
<dbReference type="AlphaFoldDB" id="A0A433CWI5"/>
<sequence>MVPTSSSDIWLPSWTINTLGDRRFYHFEHSTQKSKSPLSRDAKDFLASINTNKIDELDNAGFIVVDNYAIDPTDTEYLELLSNAEELQIPILSASDIEFVRRAHFDDVLQELEVTDNPTSIKNVEEEGESDELQLTFDGECSDVPIEELHHEILLRDPIVRGFVQNPRKDLESLVIQTPGPPRIVGTRWTIEDAQNDYIAEAWRSIDSKTWRRQWSPEEFNRDYMGPKGRAATDVVYAALWMFFDENREAVESRIPSKASIPSEALIFRQSPSEPVQKLYDENFFPHEAKHMYDMYLHMCAMYLHTYACGRSLSSESVDCSELADSGFGSGTPDASTILSRIQEYAFTL</sequence>
<organism evidence="1 2">
    <name type="scientific">Jimgerdemannia flammicorona</name>
    <dbReference type="NCBI Taxonomy" id="994334"/>
    <lineage>
        <taxon>Eukaryota</taxon>
        <taxon>Fungi</taxon>
        <taxon>Fungi incertae sedis</taxon>
        <taxon>Mucoromycota</taxon>
        <taxon>Mucoromycotina</taxon>
        <taxon>Endogonomycetes</taxon>
        <taxon>Endogonales</taxon>
        <taxon>Endogonaceae</taxon>
        <taxon>Jimgerdemannia</taxon>
    </lineage>
</organism>
<evidence type="ECO:0000313" key="1">
    <source>
        <dbReference type="EMBL" id="RUP42949.1"/>
    </source>
</evidence>
<reference evidence="1 2" key="1">
    <citation type="journal article" date="2018" name="New Phytol.">
        <title>Phylogenomics of Endogonaceae and evolution of mycorrhizas within Mucoromycota.</title>
        <authorList>
            <person name="Chang Y."/>
            <person name="Desiro A."/>
            <person name="Na H."/>
            <person name="Sandor L."/>
            <person name="Lipzen A."/>
            <person name="Clum A."/>
            <person name="Barry K."/>
            <person name="Grigoriev I.V."/>
            <person name="Martin F.M."/>
            <person name="Stajich J.E."/>
            <person name="Smith M.E."/>
            <person name="Bonito G."/>
            <person name="Spatafora J.W."/>
        </authorList>
    </citation>
    <scope>NUCLEOTIDE SEQUENCE [LARGE SCALE GENOMIC DNA]</scope>
    <source>
        <strain evidence="1 2">GMNB39</strain>
    </source>
</reference>
<gene>
    <name evidence="1" type="ORF">BC936DRAFT_137851</name>
</gene>
<accession>A0A433CWI5</accession>
<proteinExistence type="predicted"/>
<name>A0A433CWI5_9FUNG</name>
<comment type="caution">
    <text evidence="1">The sequence shown here is derived from an EMBL/GenBank/DDBJ whole genome shotgun (WGS) entry which is preliminary data.</text>
</comment>
<keyword evidence="2" id="KW-1185">Reference proteome</keyword>
<protein>
    <submittedName>
        <fullName evidence="1">Uncharacterized protein</fullName>
    </submittedName>
</protein>
<dbReference type="Proteomes" id="UP000268093">
    <property type="component" value="Unassembled WGS sequence"/>
</dbReference>